<sequence>MEAEHLTSEGLLVAEARVVLPCKSDEECKEMKCVQGIARCVLNQCRCRETILDDARRCKFNDECKKQCPPNTIANCVGGVCLCSKNA</sequence>
<dbReference type="EMBL" id="JAFEMO010000005">
    <property type="protein sequence ID" value="KAH7569828.1"/>
    <property type="molecule type" value="Genomic_DNA"/>
</dbReference>
<comment type="caution">
    <text evidence="1">The sequence shown here is derived from an EMBL/GenBank/DDBJ whole genome shotgun (WGS) entry which is preliminary data.</text>
</comment>
<gene>
    <name evidence="1" type="ORF">JRO89_XS05G0005000</name>
</gene>
<proteinExistence type="predicted"/>
<dbReference type="Proteomes" id="UP000827721">
    <property type="component" value="Unassembled WGS sequence"/>
</dbReference>
<organism evidence="1 2">
    <name type="scientific">Xanthoceras sorbifolium</name>
    <dbReference type="NCBI Taxonomy" id="99658"/>
    <lineage>
        <taxon>Eukaryota</taxon>
        <taxon>Viridiplantae</taxon>
        <taxon>Streptophyta</taxon>
        <taxon>Embryophyta</taxon>
        <taxon>Tracheophyta</taxon>
        <taxon>Spermatophyta</taxon>
        <taxon>Magnoliopsida</taxon>
        <taxon>eudicotyledons</taxon>
        <taxon>Gunneridae</taxon>
        <taxon>Pentapetalae</taxon>
        <taxon>rosids</taxon>
        <taxon>malvids</taxon>
        <taxon>Sapindales</taxon>
        <taxon>Sapindaceae</taxon>
        <taxon>Xanthoceroideae</taxon>
        <taxon>Xanthoceras</taxon>
    </lineage>
</organism>
<evidence type="ECO:0000313" key="1">
    <source>
        <dbReference type="EMBL" id="KAH7569828.1"/>
    </source>
</evidence>
<protein>
    <submittedName>
        <fullName evidence="1">Uncharacterized protein</fullName>
    </submittedName>
</protein>
<keyword evidence="2" id="KW-1185">Reference proteome</keyword>
<name>A0ABQ8HZU3_9ROSI</name>
<evidence type="ECO:0000313" key="2">
    <source>
        <dbReference type="Proteomes" id="UP000827721"/>
    </source>
</evidence>
<reference evidence="1 2" key="1">
    <citation type="submission" date="2021-02" db="EMBL/GenBank/DDBJ databases">
        <title>Plant Genome Project.</title>
        <authorList>
            <person name="Zhang R.-G."/>
        </authorList>
    </citation>
    <scope>NUCLEOTIDE SEQUENCE [LARGE SCALE GENOMIC DNA]</scope>
    <source>
        <tissue evidence="1">Leaves</tissue>
    </source>
</reference>
<accession>A0ABQ8HZU3</accession>